<proteinExistence type="predicted"/>
<accession>A0ABD0QLM0</accession>
<evidence type="ECO:0000313" key="2">
    <source>
        <dbReference type="EMBL" id="KAL0187133.1"/>
    </source>
</evidence>
<comment type="caution">
    <text evidence="2">The sequence shown here is derived from an EMBL/GenBank/DDBJ whole genome shotgun (WGS) entry which is preliminary data.</text>
</comment>
<dbReference type="Gene3D" id="2.60.40.10">
    <property type="entry name" value="Immunoglobulins"/>
    <property type="match status" value="1"/>
</dbReference>
<sequence length="90" mass="9702">IRPLTGPKEGGTRVTIEGENLGLQVREITHVRVAGVRCNPAASEYISAERIVCDMEESLMSSPPGGPVELCIGDCSAEYRTQSSQTYSFV</sequence>
<name>A0ABD0QLM0_CIRMR</name>
<dbReference type="InterPro" id="IPR013783">
    <property type="entry name" value="Ig-like_fold"/>
</dbReference>
<dbReference type="InterPro" id="IPR031148">
    <property type="entry name" value="Plexin"/>
</dbReference>
<dbReference type="PANTHER" id="PTHR22625:SF32">
    <property type="entry name" value="PLEXIN-A3"/>
    <property type="match status" value="1"/>
</dbReference>
<keyword evidence="3" id="KW-1185">Reference proteome</keyword>
<dbReference type="SUPFAM" id="SSF81296">
    <property type="entry name" value="E set domains"/>
    <property type="match status" value="1"/>
</dbReference>
<dbReference type="Pfam" id="PF01833">
    <property type="entry name" value="TIG"/>
    <property type="match status" value="1"/>
</dbReference>
<evidence type="ECO:0000313" key="3">
    <source>
        <dbReference type="Proteomes" id="UP001529510"/>
    </source>
</evidence>
<evidence type="ECO:0000259" key="1">
    <source>
        <dbReference type="SMART" id="SM00429"/>
    </source>
</evidence>
<dbReference type="Proteomes" id="UP001529510">
    <property type="component" value="Unassembled WGS sequence"/>
</dbReference>
<dbReference type="InterPro" id="IPR002909">
    <property type="entry name" value="IPT_dom"/>
</dbReference>
<organism evidence="2 3">
    <name type="scientific">Cirrhinus mrigala</name>
    <name type="common">Mrigala</name>
    <dbReference type="NCBI Taxonomy" id="683832"/>
    <lineage>
        <taxon>Eukaryota</taxon>
        <taxon>Metazoa</taxon>
        <taxon>Chordata</taxon>
        <taxon>Craniata</taxon>
        <taxon>Vertebrata</taxon>
        <taxon>Euteleostomi</taxon>
        <taxon>Actinopterygii</taxon>
        <taxon>Neopterygii</taxon>
        <taxon>Teleostei</taxon>
        <taxon>Ostariophysi</taxon>
        <taxon>Cypriniformes</taxon>
        <taxon>Cyprinidae</taxon>
        <taxon>Labeoninae</taxon>
        <taxon>Labeonini</taxon>
        <taxon>Cirrhinus</taxon>
    </lineage>
</organism>
<feature type="domain" description="IPT/TIG" evidence="1">
    <location>
        <begin position="1"/>
        <end position="90"/>
    </location>
</feature>
<feature type="non-terminal residue" evidence="2">
    <location>
        <position position="1"/>
    </location>
</feature>
<dbReference type="SMART" id="SM00429">
    <property type="entry name" value="IPT"/>
    <property type="match status" value="1"/>
</dbReference>
<dbReference type="AlphaFoldDB" id="A0ABD0QLM0"/>
<dbReference type="CDD" id="cd01180">
    <property type="entry name" value="IPT_plexin_repeat1"/>
    <property type="match status" value="1"/>
</dbReference>
<protein>
    <recommendedName>
        <fullName evidence="1">IPT/TIG domain-containing protein</fullName>
    </recommendedName>
</protein>
<gene>
    <name evidence="2" type="ORF">M9458_018803</name>
</gene>
<dbReference type="EMBL" id="JAMKFB020000008">
    <property type="protein sequence ID" value="KAL0187133.1"/>
    <property type="molecule type" value="Genomic_DNA"/>
</dbReference>
<dbReference type="GO" id="GO:0007399">
    <property type="term" value="P:nervous system development"/>
    <property type="evidence" value="ECO:0007669"/>
    <property type="project" value="UniProtKB-ARBA"/>
</dbReference>
<dbReference type="PANTHER" id="PTHR22625">
    <property type="entry name" value="PLEXIN"/>
    <property type="match status" value="1"/>
</dbReference>
<dbReference type="InterPro" id="IPR014756">
    <property type="entry name" value="Ig_E-set"/>
</dbReference>
<reference evidence="2 3" key="1">
    <citation type="submission" date="2024-05" db="EMBL/GenBank/DDBJ databases">
        <title>Genome sequencing and assembly of Indian major carp, Cirrhinus mrigala (Hamilton, 1822).</title>
        <authorList>
            <person name="Mohindra V."/>
            <person name="Chowdhury L.M."/>
            <person name="Lal K."/>
            <person name="Jena J.K."/>
        </authorList>
    </citation>
    <scope>NUCLEOTIDE SEQUENCE [LARGE SCALE GENOMIC DNA]</scope>
    <source>
        <strain evidence="2">CM1030</strain>
        <tissue evidence="2">Blood</tissue>
    </source>
</reference>
<feature type="non-terminal residue" evidence="2">
    <location>
        <position position="90"/>
    </location>
</feature>